<feature type="signal peptide" evidence="3">
    <location>
        <begin position="1"/>
        <end position="25"/>
    </location>
</feature>
<dbReference type="Gene3D" id="2.40.50.100">
    <property type="match status" value="1"/>
</dbReference>
<dbReference type="PANTHER" id="PTHR30469">
    <property type="entry name" value="MULTIDRUG RESISTANCE PROTEIN MDTA"/>
    <property type="match status" value="1"/>
</dbReference>
<dbReference type="Gene3D" id="1.10.287.470">
    <property type="entry name" value="Helix hairpin bin"/>
    <property type="match status" value="1"/>
</dbReference>
<gene>
    <name evidence="4" type="ORF">ACFFJ2_13060</name>
</gene>
<reference evidence="4 5" key="1">
    <citation type="submission" date="2024-09" db="EMBL/GenBank/DDBJ databases">
        <authorList>
            <person name="Sun Q."/>
            <person name="Mori K."/>
        </authorList>
    </citation>
    <scope>NUCLEOTIDE SEQUENCE [LARGE SCALE GENOMIC DNA]</scope>
    <source>
        <strain evidence="4 5">CCM 8543</strain>
    </source>
</reference>
<evidence type="ECO:0000256" key="3">
    <source>
        <dbReference type="SAM" id="SignalP"/>
    </source>
</evidence>
<dbReference type="Gene3D" id="2.40.420.20">
    <property type="match status" value="1"/>
</dbReference>
<evidence type="ECO:0000256" key="1">
    <source>
        <dbReference type="ARBA" id="ARBA00009477"/>
    </source>
</evidence>
<name>A0ABV6D9M8_9HYPH</name>
<dbReference type="InterPro" id="IPR006143">
    <property type="entry name" value="RND_pump_MFP"/>
</dbReference>
<keyword evidence="5" id="KW-1185">Reference proteome</keyword>
<comment type="similarity">
    <text evidence="1">Belongs to the membrane fusion protein (MFP) (TC 8.A.1) family.</text>
</comment>
<evidence type="ECO:0000313" key="5">
    <source>
        <dbReference type="Proteomes" id="UP001589755"/>
    </source>
</evidence>
<dbReference type="Gene3D" id="2.40.30.170">
    <property type="match status" value="1"/>
</dbReference>
<accession>A0ABV6D9M8</accession>
<dbReference type="EMBL" id="JBHLXD010000020">
    <property type="protein sequence ID" value="MFC0209329.1"/>
    <property type="molecule type" value="Genomic_DNA"/>
</dbReference>
<feature type="coiled-coil region" evidence="2">
    <location>
        <begin position="85"/>
        <end position="157"/>
    </location>
</feature>
<dbReference type="PANTHER" id="PTHR30469:SF15">
    <property type="entry name" value="HLYD FAMILY OF SECRETION PROTEINS"/>
    <property type="match status" value="1"/>
</dbReference>
<evidence type="ECO:0000313" key="4">
    <source>
        <dbReference type="EMBL" id="MFC0209329.1"/>
    </source>
</evidence>
<organism evidence="4 5">
    <name type="scientific">Chelativorans intermedius</name>
    <dbReference type="NCBI Taxonomy" id="515947"/>
    <lineage>
        <taxon>Bacteria</taxon>
        <taxon>Pseudomonadati</taxon>
        <taxon>Pseudomonadota</taxon>
        <taxon>Alphaproteobacteria</taxon>
        <taxon>Hyphomicrobiales</taxon>
        <taxon>Phyllobacteriaceae</taxon>
        <taxon>Chelativorans</taxon>
    </lineage>
</organism>
<proteinExistence type="inferred from homology"/>
<comment type="caution">
    <text evidence="4">The sequence shown here is derived from an EMBL/GenBank/DDBJ whole genome shotgun (WGS) entry which is preliminary data.</text>
</comment>
<keyword evidence="2" id="KW-0175">Coiled coil</keyword>
<dbReference type="SUPFAM" id="SSF111369">
    <property type="entry name" value="HlyD-like secretion proteins"/>
    <property type="match status" value="1"/>
</dbReference>
<feature type="chain" id="PRO_5046044364" evidence="3">
    <location>
        <begin position="26"/>
        <end position="337"/>
    </location>
</feature>
<dbReference type="RefSeq" id="WP_261520231.1">
    <property type="nucleotide sequence ID" value="NZ_JAODNW010000010.1"/>
</dbReference>
<evidence type="ECO:0000256" key="2">
    <source>
        <dbReference type="SAM" id="Coils"/>
    </source>
</evidence>
<sequence>MIRKNIPVFALLAFGLAGVFHAAHAAAGEFAVKSTAIPEMKAVFGQVQSRTVVPARARRGGTVRQVDVTEGSEVRQGQIIATVVDEKIALELDAAEARIQELLSQLANARTELERAEQLFARGVVSQGRVDQARTQFDVATNQLAAAEANKAVIEQQAREGEVLAPATGRVLTVPVTPGSVVLPGETIARIATGQYYLRLSLPERHAAQIREGSTVRLGQRGLRGSAMVETELEGRIAKVYPEIADGRVIADVEVAELGDYFVNERTLVWIPVGSRDVLSVPPEAVTTRHGIDYVSLLTADGPIEIAVILGERFVHADAERIEILSGLRAGDKVLLP</sequence>
<protein>
    <submittedName>
        <fullName evidence="4">Efflux RND transporter periplasmic adaptor subunit</fullName>
    </submittedName>
</protein>
<keyword evidence="3" id="KW-0732">Signal</keyword>
<dbReference type="Proteomes" id="UP001589755">
    <property type="component" value="Unassembled WGS sequence"/>
</dbReference>
<dbReference type="NCBIfam" id="TIGR01730">
    <property type="entry name" value="RND_mfp"/>
    <property type="match status" value="1"/>
</dbReference>